<proteinExistence type="predicted"/>
<dbReference type="Proteomes" id="UP001521150">
    <property type="component" value="Unassembled WGS sequence"/>
</dbReference>
<reference evidence="1 2" key="1">
    <citation type="submission" date="2021-12" db="EMBL/GenBank/DDBJ databases">
        <title>Genome sequence of Kibdelosporangium philippinense ATCC 49844.</title>
        <authorList>
            <person name="Fedorov E.A."/>
            <person name="Omeragic M."/>
            <person name="Shalygina K.F."/>
            <person name="Maclea K.S."/>
        </authorList>
    </citation>
    <scope>NUCLEOTIDE SEQUENCE [LARGE SCALE GENOMIC DNA]</scope>
    <source>
        <strain evidence="1 2">ATCC 49844</strain>
    </source>
</reference>
<dbReference type="EMBL" id="JAJVCN010000003">
    <property type="protein sequence ID" value="MCE7008218.1"/>
    <property type="molecule type" value="Genomic_DNA"/>
</dbReference>
<organism evidence="1 2">
    <name type="scientific">Kibdelosporangium philippinense</name>
    <dbReference type="NCBI Taxonomy" id="211113"/>
    <lineage>
        <taxon>Bacteria</taxon>
        <taxon>Bacillati</taxon>
        <taxon>Actinomycetota</taxon>
        <taxon>Actinomycetes</taxon>
        <taxon>Pseudonocardiales</taxon>
        <taxon>Pseudonocardiaceae</taxon>
        <taxon>Kibdelosporangium</taxon>
    </lineage>
</organism>
<comment type="caution">
    <text evidence="1">The sequence shown here is derived from an EMBL/GenBank/DDBJ whole genome shotgun (WGS) entry which is preliminary data.</text>
</comment>
<evidence type="ECO:0008006" key="3">
    <source>
        <dbReference type="Google" id="ProtNLM"/>
    </source>
</evidence>
<evidence type="ECO:0000313" key="2">
    <source>
        <dbReference type="Proteomes" id="UP001521150"/>
    </source>
</evidence>
<sequence>MTLPDIKWKGSFRHVAASSPTDVWAVGGPMSHGIDDNITKVLHYDGVSWREVPFPAGETPSRMTITDIAAVSGRLWLIGQRGTPAVIQEWDGTVWRSHQPPSECVFGGSGPGDMPNFCNFAGITAFSQNDIWVAGNGSWSGFAVVPLERHVLAFSQGWHQWTTARADVGQREVVARPVGRWQHCPAGRQHLVVHGDGKTWETVAAPKSLLPGVAVDNAGNPCVIQNFPPEQRSTLATYDRGWIETPVPLPAGTVAVSMKSIAAVPGSDVMFAVGTADLPTSPRKVQAVVMRRQ</sequence>
<name>A0ABS8ZM28_9PSEU</name>
<keyword evidence="2" id="KW-1185">Reference proteome</keyword>
<protein>
    <recommendedName>
        <fullName evidence="3">Galactose oxidase</fullName>
    </recommendedName>
</protein>
<accession>A0ABS8ZM28</accession>
<dbReference type="RefSeq" id="WP_233729745.1">
    <property type="nucleotide sequence ID" value="NZ_JAJVCN010000003.1"/>
</dbReference>
<gene>
    <name evidence="1" type="ORF">LWC34_36180</name>
</gene>
<evidence type="ECO:0000313" key="1">
    <source>
        <dbReference type="EMBL" id="MCE7008218.1"/>
    </source>
</evidence>